<keyword evidence="1" id="KW-1133">Transmembrane helix</keyword>
<protein>
    <recommendedName>
        <fullName evidence="5">Immunoglobulin V-set domain-containing protein</fullName>
    </recommendedName>
</protein>
<evidence type="ECO:0000256" key="2">
    <source>
        <dbReference type="SAM" id="SignalP"/>
    </source>
</evidence>
<dbReference type="EMBL" id="JAZGQO010000006">
    <property type="protein sequence ID" value="KAK6184578.1"/>
    <property type="molecule type" value="Genomic_DNA"/>
</dbReference>
<proteinExistence type="predicted"/>
<dbReference type="AlphaFoldDB" id="A0AAN8K2S3"/>
<organism evidence="3 4">
    <name type="scientific">Patella caerulea</name>
    <name type="common">Rayed Mediterranean limpet</name>
    <dbReference type="NCBI Taxonomy" id="87958"/>
    <lineage>
        <taxon>Eukaryota</taxon>
        <taxon>Metazoa</taxon>
        <taxon>Spiralia</taxon>
        <taxon>Lophotrochozoa</taxon>
        <taxon>Mollusca</taxon>
        <taxon>Gastropoda</taxon>
        <taxon>Patellogastropoda</taxon>
        <taxon>Patelloidea</taxon>
        <taxon>Patellidae</taxon>
        <taxon>Patella</taxon>
    </lineage>
</organism>
<sequence length="191" mass="22031">MLFFMFLIADQFMWTSPRDDSLLEVKEGEDIPLLWEYQSDSSSTMVLINTEDVVIGQWFETQNNFTIYPVFQGRVSFHRTVIKQVRPGFYGEKIELKLMKAHRNDLNVPYTCKIILKNSIIKQKDIRVGCADSSPDKPLHETPRPNSHLFRIVPAIVTVVVLLIVLFGVSVACFLKRRRRSENGDEGVKLI</sequence>
<evidence type="ECO:0000313" key="4">
    <source>
        <dbReference type="Proteomes" id="UP001347796"/>
    </source>
</evidence>
<comment type="caution">
    <text evidence="3">The sequence shown here is derived from an EMBL/GenBank/DDBJ whole genome shotgun (WGS) entry which is preliminary data.</text>
</comment>
<keyword evidence="4" id="KW-1185">Reference proteome</keyword>
<dbReference type="Proteomes" id="UP001347796">
    <property type="component" value="Unassembled WGS sequence"/>
</dbReference>
<reference evidence="3 4" key="1">
    <citation type="submission" date="2024-01" db="EMBL/GenBank/DDBJ databases">
        <title>The genome of the rayed Mediterranean limpet Patella caerulea (Linnaeus, 1758).</title>
        <authorList>
            <person name="Anh-Thu Weber A."/>
            <person name="Halstead-Nussloch G."/>
        </authorList>
    </citation>
    <scope>NUCLEOTIDE SEQUENCE [LARGE SCALE GENOMIC DNA]</scope>
    <source>
        <strain evidence="3">AATW-2023a</strain>
        <tissue evidence="3">Whole specimen</tissue>
    </source>
</reference>
<gene>
    <name evidence="3" type="ORF">SNE40_007025</name>
</gene>
<feature type="transmembrane region" description="Helical" evidence="1">
    <location>
        <begin position="152"/>
        <end position="175"/>
    </location>
</feature>
<keyword evidence="2" id="KW-0732">Signal</keyword>
<keyword evidence="1" id="KW-0472">Membrane</keyword>
<evidence type="ECO:0008006" key="5">
    <source>
        <dbReference type="Google" id="ProtNLM"/>
    </source>
</evidence>
<keyword evidence="1" id="KW-0812">Transmembrane</keyword>
<name>A0AAN8K2S3_PATCE</name>
<evidence type="ECO:0000313" key="3">
    <source>
        <dbReference type="EMBL" id="KAK6184578.1"/>
    </source>
</evidence>
<feature type="signal peptide" evidence="2">
    <location>
        <begin position="1"/>
        <end position="17"/>
    </location>
</feature>
<feature type="chain" id="PRO_5042985751" description="Immunoglobulin V-set domain-containing protein" evidence="2">
    <location>
        <begin position="18"/>
        <end position="191"/>
    </location>
</feature>
<evidence type="ECO:0000256" key="1">
    <source>
        <dbReference type="SAM" id="Phobius"/>
    </source>
</evidence>
<accession>A0AAN8K2S3</accession>